<dbReference type="PROSITE" id="PS50995">
    <property type="entry name" value="HTH_MARR_2"/>
    <property type="match status" value="1"/>
</dbReference>
<gene>
    <name evidence="4" type="ORF">AMP9_3647</name>
</gene>
<name>A0A484NSR2_9ZZZZ</name>
<dbReference type="PANTHER" id="PTHR13947:SF37">
    <property type="entry name" value="LD18367P"/>
    <property type="match status" value="1"/>
</dbReference>
<proteinExistence type="predicted"/>
<dbReference type="AlphaFoldDB" id="A0A484NSR2"/>
<evidence type="ECO:0000259" key="3">
    <source>
        <dbReference type="PROSITE" id="PS51186"/>
    </source>
</evidence>
<dbReference type="Pfam" id="PF12802">
    <property type="entry name" value="MarR_2"/>
    <property type="match status" value="1"/>
</dbReference>
<reference evidence="4" key="1">
    <citation type="submission" date="2019-03" db="EMBL/GenBank/DDBJ databases">
        <authorList>
            <person name="Danneels B."/>
        </authorList>
    </citation>
    <scope>NUCLEOTIDE SEQUENCE</scope>
</reference>
<accession>A0A484NSR2</accession>
<evidence type="ECO:0000256" key="1">
    <source>
        <dbReference type="ARBA" id="ARBA00022679"/>
    </source>
</evidence>
<dbReference type="CDD" id="cd04301">
    <property type="entry name" value="NAT_SF"/>
    <property type="match status" value="1"/>
</dbReference>
<dbReference type="InterPro" id="IPR050769">
    <property type="entry name" value="NAT_camello-type"/>
</dbReference>
<dbReference type="GO" id="GO:0003700">
    <property type="term" value="F:DNA-binding transcription factor activity"/>
    <property type="evidence" value="ECO:0007669"/>
    <property type="project" value="InterPro"/>
</dbReference>
<dbReference type="SUPFAM" id="SSF46785">
    <property type="entry name" value="Winged helix' DNA-binding domain"/>
    <property type="match status" value="1"/>
</dbReference>
<evidence type="ECO:0000259" key="2">
    <source>
        <dbReference type="PROSITE" id="PS50995"/>
    </source>
</evidence>
<dbReference type="SUPFAM" id="SSF55729">
    <property type="entry name" value="Acyl-CoA N-acyltransferases (Nat)"/>
    <property type="match status" value="1"/>
</dbReference>
<dbReference type="PANTHER" id="PTHR13947">
    <property type="entry name" value="GNAT FAMILY N-ACETYLTRANSFERASE"/>
    <property type="match status" value="1"/>
</dbReference>
<dbReference type="InterPro" id="IPR036388">
    <property type="entry name" value="WH-like_DNA-bd_sf"/>
</dbReference>
<dbReference type="GO" id="GO:0008080">
    <property type="term" value="F:N-acetyltransferase activity"/>
    <property type="evidence" value="ECO:0007669"/>
    <property type="project" value="InterPro"/>
</dbReference>
<dbReference type="InterPro" id="IPR036390">
    <property type="entry name" value="WH_DNA-bd_sf"/>
</dbReference>
<dbReference type="Gene3D" id="3.40.630.30">
    <property type="match status" value="1"/>
</dbReference>
<keyword evidence="1 4" id="KW-0808">Transferase</keyword>
<dbReference type="Gene3D" id="1.10.10.10">
    <property type="entry name" value="Winged helix-like DNA-binding domain superfamily/Winged helix DNA-binding domain"/>
    <property type="match status" value="1"/>
</dbReference>
<dbReference type="InterPro" id="IPR016181">
    <property type="entry name" value="Acyl_CoA_acyltransferase"/>
</dbReference>
<dbReference type="InterPro" id="IPR000182">
    <property type="entry name" value="GNAT_dom"/>
</dbReference>
<evidence type="ECO:0000313" key="4">
    <source>
        <dbReference type="EMBL" id="VFR16904.1"/>
    </source>
</evidence>
<feature type="domain" description="N-acetyltransferase" evidence="3">
    <location>
        <begin position="166"/>
        <end position="318"/>
    </location>
</feature>
<feature type="domain" description="HTH marR-type" evidence="2">
    <location>
        <begin position="4"/>
        <end position="139"/>
    </location>
</feature>
<dbReference type="InterPro" id="IPR000835">
    <property type="entry name" value="HTH_MarR-typ"/>
</dbReference>
<dbReference type="EMBL" id="CAADHY010000007">
    <property type="protein sequence ID" value="VFR16904.1"/>
    <property type="molecule type" value="Genomic_DNA"/>
</dbReference>
<dbReference type="PROSITE" id="PS51186">
    <property type="entry name" value="GNAT"/>
    <property type="match status" value="1"/>
</dbReference>
<organism evidence="4">
    <name type="scientific">plant metagenome</name>
    <dbReference type="NCBI Taxonomy" id="1297885"/>
    <lineage>
        <taxon>unclassified sequences</taxon>
        <taxon>metagenomes</taxon>
        <taxon>organismal metagenomes</taxon>
    </lineage>
</organism>
<dbReference type="SMART" id="SM00347">
    <property type="entry name" value="HTH_MARR"/>
    <property type="match status" value="1"/>
</dbReference>
<sequence length="325" mass="34699">MSIPLSVIDDLRAASRSIVRALGFMQPTLAGTAYSASAVHALLEIDAHRKVTAARLATVLDLDKSSVSRMLAKLSAAGEVAEQAAAEDGRLKPLALTPQGKRLVKAIHAYGRRQVTSALSQLNPSQQQAVVQGLAAYAQALQASRGEAPAGAPPAIQIEAGYRPGLIGRVAEMHAAFYARHSGFGQYFESQVATGMAEFAGRLGEPCNAVWTAIQHGRIVGSIAIDGQDLGNRQAHLRWFILDDGCRGAGVGRKLMAEALNFCDRYGFPETRLWTFKGLDAARKLYESAGFTLVGEAQGSQWGSIVTEQAFVRVRPETQAERVGA</sequence>
<protein>
    <submittedName>
        <fullName evidence="4">Transcriptional regulator, MarR family / Acetyltransferase (GNAT)</fullName>
    </submittedName>
</protein>
<dbReference type="Pfam" id="PF00583">
    <property type="entry name" value="Acetyltransf_1"/>
    <property type="match status" value="1"/>
</dbReference>